<dbReference type="GO" id="GO:0005789">
    <property type="term" value="C:endoplasmic reticulum membrane"/>
    <property type="evidence" value="ECO:0007669"/>
    <property type="project" value="TreeGrafter"/>
</dbReference>
<feature type="domain" description="C2" evidence="12">
    <location>
        <begin position="694"/>
        <end position="817"/>
    </location>
</feature>
<dbReference type="InterPro" id="IPR037749">
    <property type="entry name" value="Ext_Synaptotagmin_C2B"/>
</dbReference>
<protein>
    <recommendedName>
        <fullName evidence="16">Extended synaptotagmin-2</fullName>
    </recommendedName>
</protein>
<sequence length="829" mass="92789">MADRQGDELRLLDIDNNSSALVTEAEVTDGTLDKPTVRQTVWRVTKGLVPVVTIYALGFWRVASVSAWVLVPFFFCLSVVRDLLSNAGRIKRRRAQLAAAADEKDLITANVAELPSWVFFPDIHRAEWLNQIIKQMWPMISAYAQSTIKKTVEPMVAESLREYKINNFAFDKLRLGSIPPKIGGVKVYDKVSRDQIMLDIDVIFASDSDISFYVSGVPCGIKDFQIRGMMRVVMKPLLTTSPLVGGMQIFFLNQPDIDYDLMGVADILDMPGLNDVLKKVISQQVAATMVLPNKLPIVLSNEIAAHVVKLPEPEGVLRVHIFQAKNLVAKDMSLIRKGKSDPYVIVTLGAQQYRTHTINNELNPKWDYWCEFASFSPRGQVLKLKLYDEDEMVGKKHSNLGRASIQIGNVAKTGYFDKWINLEDTKHGMIHVRMLWLDLTLEQSALKRALTETQELRITNLSSAVVMVYVDSAINLPNARSQSKPDPLVRVTVGQTTQATVGKLRTERPVYEQGFTFLVNNPETDTIEFKVIDQKTNTQLGLYVYELSSLLLAQNMRVDTQPYDLIIDSKNQQHDSKLLFCMQLKFLKKLPVLVDVNDDTASVTKPLSRQTSVQSTKSVNSVITSADVSEIQSSAVGVNTPTDGMSRTSSIKRDSTVSRNSHAGGGDQEPLIEQAETTELLNEPEEEPAPGTGILGSIQITLTFSVARQRLNVTIHKVVNLPIKEPSDIPDPYVKLYVLPKKENSNTKRKTETYKDNCNPVYEETFEYIMGVAELNSKQLEVTVLTKKTWHSPVLGQIVLNICDYVNINTPSYTGWFDLEAEIKEGTVG</sequence>
<keyword evidence="4" id="KW-0479">Metal-binding</keyword>
<keyword evidence="6" id="KW-0106">Calcium</keyword>
<dbReference type="Proteomes" id="UP000475862">
    <property type="component" value="Unassembled WGS sequence"/>
</dbReference>
<keyword evidence="10" id="KW-0472">Membrane</keyword>
<dbReference type="EMBL" id="VYZN01000018">
    <property type="protein sequence ID" value="KAE9537226.1"/>
    <property type="molecule type" value="Genomic_DNA"/>
</dbReference>
<dbReference type="GO" id="GO:0008429">
    <property type="term" value="F:phosphatidylethanolamine binding"/>
    <property type="evidence" value="ECO:0007669"/>
    <property type="project" value="TreeGrafter"/>
</dbReference>
<proteinExistence type="predicted"/>
<dbReference type="Gene3D" id="2.60.40.150">
    <property type="entry name" value="C2 domain"/>
    <property type="match status" value="3"/>
</dbReference>
<dbReference type="InterPro" id="IPR031468">
    <property type="entry name" value="SMP_LBD"/>
</dbReference>
<evidence type="ECO:0000256" key="9">
    <source>
        <dbReference type="ARBA" id="ARBA00023121"/>
    </source>
</evidence>
<evidence type="ECO:0000256" key="2">
    <source>
        <dbReference type="ARBA" id="ARBA00022448"/>
    </source>
</evidence>
<evidence type="ECO:0000259" key="13">
    <source>
        <dbReference type="PROSITE" id="PS51847"/>
    </source>
</evidence>
<reference evidence="14 15" key="1">
    <citation type="submission" date="2019-08" db="EMBL/GenBank/DDBJ databases">
        <title>The genome of the soybean aphid Biotype 1, its phylome, world population structure and adaptation to the North American continent.</title>
        <authorList>
            <person name="Giordano R."/>
            <person name="Donthu R.K."/>
            <person name="Hernandez A.G."/>
            <person name="Wright C.L."/>
            <person name="Zimin A.V."/>
        </authorList>
    </citation>
    <scope>NUCLEOTIDE SEQUENCE [LARGE SCALE GENOMIC DNA]</scope>
    <source>
        <tissue evidence="14">Whole aphids</tissue>
    </source>
</reference>
<dbReference type="CDD" id="cd04024">
    <property type="entry name" value="C2A_Synaptotagmin-like"/>
    <property type="match status" value="1"/>
</dbReference>
<organism evidence="14 15">
    <name type="scientific">Aphis glycines</name>
    <name type="common">Soybean aphid</name>
    <dbReference type="NCBI Taxonomy" id="307491"/>
    <lineage>
        <taxon>Eukaryota</taxon>
        <taxon>Metazoa</taxon>
        <taxon>Ecdysozoa</taxon>
        <taxon>Arthropoda</taxon>
        <taxon>Hexapoda</taxon>
        <taxon>Insecta</taxon>
        <taxon>Pterygota</taxon>
        <taxon>Neoptera</taxon>
        <taxon>Paraneoptera</taxon>
        <taxon>Hemiptera</taxon>
        <taxon>Sternorrhyncha</taxon>
        <taxon>Aphidomorpha</taxon>
        <taxon>Aphidoidea</taxon>
        <taxon>Aphididae</taxon>
        <taxon>Aphidini</taxon>
        <taxon>Aphis</taxon>
        <taxon>Aphis</taxon>
    </lineage>
</organism>
<dbReference type="InterPro" id="IPR035892">
    <property type="entry name" value="C2_domain_sf"/>
</dbReference>
<dbReference type="InterPro" id="IPR000008">
    <property type="entry name" value="C2_dom"/>
</dbReference>
<keyword evidence="7" id="KW-1133">Transmembrane helix</keyword>
<dbReference type="GO" id="GO:0005509">
    <property type="term" value="F:calcium ion binding"/>
    <property type="evidence" value="ECO:0007669"/>
    <property type="project" value="TreeGrafter"/>
</dbReference>
<dbReference type="Pfam" id="PF17047">
    <property type="entry name" value="SMP_LBD"/>
    <property type="match status" value="1"/>
</dbReference>
<dbReference type="PANTHER" id="PTHR45761:SF1">
    <property type="entry name" value="EXTENDED SYNAPTOTAGMIN-LIKE PROTEIN 2, ISOFORM C"/>
    <property type="match status" value="1"/>
</dbReference>
<evidence type="ECO:0000313" key="15">
    <source>
        <dbReference type="Proteomes" id="UP000475862"/>
    </source>
</evidence>
<evidence type="ECO:0000256" key="8">
    <source>
        <dbReference type="ARBA" id="ARBA00023055"/>
    </source>
</evidence>
<dbReference type="PROSITE" id="PS51847">
    <property type="entry name" value="SMP"/>
    <property type="match status" value="1"/>
</dbReference>
<feature type="domain" description="C2" evidence="12">
    <location>
        <begin position="291"/>
        <end position="420"/>
    </location>
</feature>
<accession>A0A6G0TR03</accession>
<evidence type="ECO:0000259" key="12">
    <source>
        <dbReference type="PROSITE" id="PS50004"/>
    </source>
</evidence>
<dbReference type="FunFam" id="2.60.40.150:FF:000155">
    <property type="entry name" value="extended synaptotagmin-2 isoform X1"/>
    <property type="match status" value="1"/>
</dbReference>
<evidence type="ECO:0000256" key="6">
    <source>
        <dbReference type="ARBA" id="ARBA00022837"/>
    </source>
</evidence>
<evidence type="ECO:0000256" key="10">
    <source>
        <dbReference type="ARBA" id="ARBA00023136"/>
    </source>
</evidence>
<evidence type="ECO:0000256" key="5">
    <source>
        <dbReference type="ARBA" id="ARBA00022737"/>
    </source>
</evidence>
<feature type="region of interest" description="Disordered" evidence="11">
    <location>
        <begin position="634"/>
        <end position="672"/>
    </location>
</feature>
<evidence type="ECO:0000256" key="1">
    <source>
        <dbReference type="ARBA" id="ARBA00004370"/>
    </source>
</evidence>
<evidence type="ECO:0000256" key="4">
    <source>
        <dbReference type="ARBA" id="ARBA00022723"/>
    </source>
</evidence>
<dbReference type="GO" id="GO:0006869">
    <property type="term" value="P:lipid transport"/>
    <property type="evidence" value="ECO:0007669"/>
    <property type="project" value="UniProtKB-KW"/>
</dbReference>
<feature type="domain" description="SMP-LTD" evidence="13">
    <location>
        <begin position="122"/>
        <end position="300"/>
    </location>
</feature>
<comment type="caution">
    <text evidence="14">The sequence shown here is derived from an EMBL/GenBank/DDBJ whole genome shotgun (WGS) entry which is preliminary data.</text>
</comment>
<gene>
    <name evidence="14" type="ORF">AGLY_006249</name>
</gene>
<dbReference type="InterPro" id="IPR037752">
    <property type="entry name" value="C2C_KIAA1228"/>
</dbReference>
<dbReference type="GO" id="GO:0005544">
    <property type="term" value="F:calcium-dependent phospholipid binding"/>
    <property type="evidence" value="ECO:0007669"/>
    <property type="project" value="TreeGrafter"/>
</dbReference>
<evidence type="ECO:0000256" key="11">
    <source>
        <dbReference type="SAM" id="MobiDB-lite"/>
    </source>
</evidence>
<feature type="domain" description="C2" evidence="12">
    <location>
        <begin position="442"/>
        <end position="563"/>
    </location>
</feature>
<dbReference type="CDD" id="cd04030">
    <property type="entry name" value="C2C_KIAA1228"/>
    <property type="match status" value="1"/>
</dbReference>
<dbReference type="AlphaFoldDB" id="A0A6G0TR03"/>
<comment type="subcellular location">
    <subcellularLocation>
        <location evidence="1">Membrane</location>
    </subcellularLocation>
</comment>
<keyword evidence="2" id="KW-0813">Transport</keyword>
<dbReference type="CDD" id="cd21670">
    <property type="entry name" value="SMP_ESyt"/>
    <property type="match status" value="1"/>
</dbReference>
<dbReference type="OrthoDB" id="1029639at2759"/>
<keyword evidence="5" id="KW-0677">Repeat</keyword>
<feature type="compositionally biased region" description="Polar residues" evidence="11">
    <location>
        <begin position="634"/>
        <end position="649"/>
    </location>
</feature>
<evidence type="ECO:0000256" key="7">
    <source>
        <dbReference type="ARBA" id="ARBA00022989"/>
    </source>
</evidence>
<keyword evidence="3" id="KW-0812">Transmembrane</keyword>
<keyword evidence="15" id="KW-1185">Reference proteome</keyword>
<dbReference type="GO" id="GO:0031210">
    <property type="term" value="F:phosphatidylcholine binding"/>
    <property type="evidence" value="ECO:0007669"/>
    <property type="project" value="TreeGrafter"/>
</dbReference>
<keyword evidence="9" id="KW-0446">Lipid-binding</keyword>
<evidence type="ECO:0000313" key="14">
    <source>
        <dbReference type="EMBL" id="KAE9537226.1"/>
    </source>
</evidence>
<dbReference type="PANTHER" id="PTHR45761">
    <property type="entry name" value="EXTENDED SYNAPTOTAGMIN-LIKE PROTEIN 2, ISOFORM C"/>
    <property type="match status" value="1"/>
</dbReference>
<dbReference type="SUPFAM" id="SSF49562">
    <property type="entry name" value="C2 domain (Calcium/lipid-binding domain, CaLB)"/>
    <property type="match status" value="3"/>
</dbReference>
<dbReference type="CDD" id="cd04050">
    <property type="entry name" value="C2B_Synaptotagmin-like"/>
    <property type="match status" value="1"/>
</dbReference>
<evidence type="ECO:0008006" key="16">
    <source>
        <dbReference type="Google" id="ProtNLM"/>
    </source>
</evidence>
<dbReference type="InterPro" id="IPR039010">
    <property type="entry name" value="Synaptotagmin_SMP"/>
</dbReference>
<name>A0A6G0TR03_APHGL</name>
<keyword evidence="8" id="KW-0445">Lipid transport</keyword>
<dbReference type="GO" id="GO:0035091">
    <property type="term" value="F:phosphatidylinositol binding"/>
    <property type="evidence" value="ECO:0007669"/>
    <property type="project" value="TreeGrafter"/>
</dbReference>
<dbReference type="PROSITE" id="PS50004">
    <property type="entry name" value="C2"/>
    <property type="match status" value="3"/>
</dbReference>
<dbReference type="SMART" id="SM00239">
    <property type="entry name" value="C2"/>
    <property type="match status" value="3"/>
</dbReference>
<evidence type="ECO:0000256" key="3">
    <source>
        <dbReference type="ARBA" id="ARBA00022692"/>
    </source>
</evidence>
<dbReference type="InterPro" id="IPR051634">
    <property type="entry name" value="Extended_Synaptotagmin"/>
</dbReference>
<dbReference type="Pfam" id="PF00168">
    <property type="entry name" value="C2"/>
    <property type="match status" value="3"/>
</dbReference>
<dbReference type="GO" id="GO:0061817">
    <property type="term" value="P:endoplasmic reticulum-plasma membrane tethering"/>
    <property type="evidence" value="ECO:0007669"/>
    <property type="project" value="InterPro"/>
</dbReference>